<dbReference type="InterPro" id="IPR001841">
    <property type="entry name" value="Znf_RING"/>
</dbReference>
<evidence type="ECO:0000256" key="4">
    <source>
        <dbReference type="PROSITE-ProRule" id="PRU00175"/>
    </source>
</evidence>
<keyword evidence="7" id="KW-1185">Reference proteome</keyword>
<evidence type="ECO:0000256" key="1">
    <source>
        <dbReference type="ARBA" id="ARBA00022723"/>
    </source>
</evidence>
<dbReference type="AlphaFoldDB" id="A0A8J2S2A3"/>
<organism evidence="6 7">
    <name type="scientific">Daphnia galeata</name>
    <dbReference type="NCBI Taxonomy" id="27404"/>
    <lineage>
        <taxon>Eukaryota</taxon>
        <taxon>Metazoa</taxon>
        <taxon>Ecdysozoa</taxon>
        <taxon>Arthropoda</taxon>
        <taxon>Crustacea</taxon>
        <taxon>Branchiopoda</taxon>
        <taxon>Diplostraca</taxon>
        <taxon>Cladocera</taxon>
        <taxon>Anomopoda</taxon>
        <taxon>Daphniidae</taxon>
        <taxon>Daphnia</taxon>
    </lineage>
</organism>
<dbReference type="Proteomes" id="UP000789390">
    <property type="component" value="Unassembled WGS sequence"/>
</dbReference>
<dbReference type="PROSITE" id="PS50089">
    <property type="entry name" value="ZF_RING_2"/>
    <property type="match status" value="1"/>
</dbReference>
<dbReference type="PROSITE" id="PS00518">
    <property type="entry name" value="ZF_RING_1"/>
    <property type="match status" value="1"/>
</dbReference>
<dbReference type="SUPFAM" id="SSF57850">
    <property type="entry name" value="RING/U-box"/>
    <property type="match status" value="1"/>
</dbReference>
<sequence>MATSNEVEDLVTCGVCLCEYDEVNRKPKFLQCSHTVCFSCLKKICQKDLIKCPFCRETSVNSNVVSLPNNPYALHMLKFKENKNNELPKPIEVGSQQLVSDLWISRETRNRTVPLKSDQQSIGNFVLNNSSVFILRIFKSGNPKGAIVIRPELMFEHRDFIQKLGDYCYRTQKVFCHTIDKAVAGVYVAFPMCSTKFQPSVPSMTRLDPAKTLQQETLLLANQVRIALVKTSSDKVTGWTFILPLEDFQQPKFAVPVKQFMGSQLFGRVDSHHMMETQLINSTKKTDRTGYMITLESQSYFKKRLI</sequence>
<name>A0A8J2S2A3_9CRUS</name>
<proteinExistence type="predicted"/>
<evidence type="ECO:0000256" key="2">
    <source>
        <dbReference type="ARBA" id="ARBA00022771"/>
    </source>
</evidence>
<dbReference type="OrthoDB" id="1630758at2759"/>
<dbReference type="GO" id="GO:0008270">
    <property type="term" value="F:zinc ion binding"/>
    <property type="evidence" value="ECO:0007669"/>
    <property type="project" value="UniProtKB-KW"/>
</dbReference>
<evidence type="ECO:0000256" key="3">
    <source>
        <dbReference type="ARBA" id="ARBA00022833"/>
    </source>
</evidence>
<dbReference type="PANTHER" id="PTHR25464:SF2">
    <property type="entry name" value="RING-TYPE DOMAIN-CONTAINING PROTEIN"/>
    <property type="match status" value="1"/>
</dbReference>
<protein>
    <recommendedName>
        <fullName evidence="5">RING-type domain-containing protein</fullName>
    </recommendedName>
</protein>
<evidence type="ECO:0000313" key="7">
    <source>
        <dbReference type="Proteomes" id="UP000789390"/>
    </source>
</evidence>
<keyword evidence="1" id="KW-0479">Metal-binding</keyword>
<dbReference type="EMBL" id="CAKKLH010000314">
    <property type="protein sequence ID" value="CAH0111632.1"/>
    <property type="molecule type" value="Genomic_DNA"/>
</dbReference>
<dbReference type="InterPro" id="IPR013083">
    <property type="entry name" value="Znf_RING/FYVE/PHD"/>
</dbReference>
<dbReference type="Gene3D" id="3.30.40.10">
    <property type="entry name" value="Zinc/RING finger domain, C3HC4 (zinc finger)"/>
    <property type="match status" value="1"/>
</dbReference>
<reference evidence="6" key="1">
    <citation type="submission" date="2021-11" db="EMBL/GenBank/DDBJ databases">
        <authorList>
            <person name="Schell T."/>
        </authorList>
    </citation>
    <scope>NUCLEOTIDE SEQUENCE</scope>
    <source>
        <strain evidence="6">M5</strain>
    </source>
</reference>
<evidence type="ECO:0000259" key="5">
    <source>
        <dbReference type="PROSITE" id="PS50089"/>
    </source>
</evidence>
<dbReference type="PANTHER" id="PTHR25464">
    <property type="entry name" value="TRIPARTITE MOTIF-CONTAINING PROTEIN 2-LIKE PROTEIN"/>
    <property type="match status" value="1"/>
</dbReference>
<dbReference type="InterPro" id="IPR017907">
    <property type="entry name" value="Znf_RING_CS"/>
</dbReference>
<keyword evidence="3" id="KW-0862">Zinc</keyword>
<gene>
    <name evidence="6" type="ORF">DGAL_LOCUS15282</name>
</gene>
<dbReference type="SMART" id="SM00184">
    <property type="entry name" value="RING"/>
    <property type="match status" value="1"/>
</dbReference>
<evidence type="ECO:0000313" key="6">
    <source>
        <dbReference type="EMBL" id="CAH0111632.1"/>
    </source>
</evidence>
<comment type="caution">
    <text evidence="6">The sequence shown here is derived from an EMBL/GenBank/DDBJ whole genome shotgun (WGS) entry which is preliminary data.</text>
</comment>
<keyword evidence="2 4" id="KW-0863">Zinc-finger</keyword>
<feature type="domain" description="RING-type" evidence="5">
    <location>
        <begin position="13"/>
        <end position="56"/>
    </location>
</feature>
<accession>A0A8J2S2A3</accession>